<accession>D5RIV8</accession>
<keyword evidence="11" id="KW-1185">Reference proteome</keyword>
<dbReference type="SUPFAM" id="SSF51246">
    <property type="entry name" value="Rudiment single hybrid motif"/>
    <property type="match status" value="1"/>
</dbReference>
<feature type="domain" description="ATP-grasp" evidence="8">
    <location>
        <begin position="120"/>
        <end position="316"/>
    </location>
</feature>
<dbReference type="InterPro" id="IPR016185">
    <property type="entry name" value="PreATP-grasp_dom_sf"/>
</dbReference>
<dbReference type="GO" id="GO:0046872">
    <property type="term" value="F:metal ion binding"/>
    <property type="evidence" value="ECO:0007669"/>
    <property type="project" value="InterPro"/>
</dbReference>
<dbReference type="Pfam" id="PF21139">
    <property type="entry name" value="BT_MCC_alpha"/>
    <property type="match status" value="1"/>
</dbReference>
<evidence type="ECO:0000256" key="3">
    <source>
        <dbReference type="ARBA" id="ARBA00022741"/>
    </source>
</evidence>
<dbReference type="InterPro" id="IPR000089">
    <property type="entry name" value="Biotin_lipoyl"/>
</dbReference>
<comment type="caution">
    <text evidence="10">The sequence shown here is derived from an EMBL/GenBank/DDBJ whole genome shotgun (WGS) entry which is preliminary data.</text>
</comment>
<reference evidence="10 11" key="1">
    <citation type="submission" date="2010-04" db="EMBL/GenBank/DDBJ databases">
        <authorList>
            <person name="Qin X."/>
            <person name="Bachman B."/>
            <person name="Battles P."/>
            <person name="Bell A."/>
            <person name="Bess C."/>
            <person name="Bickham C."/>
            <person name="Chaboub L."/>
            <person name="Chen D."/>
            <person name="Coyle M."/>
            <person name="Deiros D.R."/>
            <person name="Dinh H."/>
            <person name="Forbes L."/>
            <person name="Fowler G."/>
            <person name="Francisco L."/>
            <person name="Fu Q."/>
            <person name="Gubbala S."/>
            <person name="Hale W."/>
            <person name="Han Y."/>
            <person name="Hemphill L."/>
            <person name="Highlander S.K."/>
            <person name="Hirani K."/>
            <person name="Hogues M."/>
            <person name="Jackson L."/>
            <person name="Jakkamsetti A."/>
            <person name="Javaid M."/>
            <person name="Jiang H."/>
            <person name="Korchina V."/>
            <person name="Kovar C."/>
            <person name="Lara F."/>
            <person name="Lee S."/>
            <person name="Mata R."/>
            <person name="Mathew T."/>
            <person name="Moen C."/>
            <person name="Morales K."/>
            <person name="Munidasa M."/>
            <person name="Nazareth L."/>
            <person name="Ngo R."/>
            <person name="Nguyen L."/>
            <person name="Okwuonu G."/>
            <person name="Ongeri F."/>
            <person name="Patil S."/>
            <person name="Petrosino J."/>
            <person name="Pham C."/>
            <person name="Pham P."/>
            <person name="Pu L.-L."/>
            <person name="Puazo M."/>
            <person name="Raj R."/>
            <person name="Reid J."/>
            <person name="Rouhana J."/>
            <person name="Saada N."/>
            <person name="Shang Y."/>
            <person name="Simmons D."/>
            <person name="Thornton R."/>
            <person name="Warren J."/>
            <person name="Weissenberger G."/>
            <person name="Zhang J."/>
            <person name="Zhang L."/>
            <person name="Zhou C."/>
            <person name="Zhu D."/>
            <person name="Muzny D."/>
            <person name="Worley K."/>
            <person name="Gibbs R."/>
        </authorList>
    </citation>
    <scope>NUCLEOTIDE SEQUENCE [LARGE SCALE GENOMIC DNA]</scope>
    <source>
        <strain evidence="10 11">ATCC 49957</strain>
    </source>
</reference>
<dbReference type="Pfam" id="PF02786">
    <property type="entry name" value="CPSase_L_D2"/>
    <property type="match status" value="1"/>
</dbReference>
<dbReference type="FunFam" id="3.30.470.20:FF:000028">
    <property type="entry name" value="Methylcrotonoyl-CoA carboxylase subunit alpha, mitochondrial"/>
    <property type="match status" value="1"/>
</dbReference>
<dbReference type="InterPro" id="IPR011053">
    <property type="entry name" value="Single_hybrid_motif"/>
</dbReference>
<dbReference type="InterPro" id="IPR050856">
    <property type="entry name" value="Biotin_carboxylase_complex"/>
</dbReference>
<evidence type="ECO:0000259" key="9">
    <source>
        <dbReference type="PROSITE" id="PS50979"/>
    </source>
</evidence>
<dbReference type="GO" id="GO:0005524">
    <property type="term" value="F:ATP binding"/>
    <property type="evidence" value="ECO:0007669"/>
    <property type="project" value="UniProtKB-UniRule"/>
</dbReference>
<dbReference type="FunFam" id="3.30.1490.20:FF:000003">
    <property type="entry name" value="acetyl-CoA carboxylase isoform X1"/>
    <property type="match status" value="1"/>
</dbReference>
<dbReference type="InterPro" id="IPR048429">
    <property type="entry name" value="MCC_alpha_BT"/>
</dbReference>
<feature type="domain" description="Biotin carboxylation" evidence="9">
    <location>
        <begin position="1"/>
        <end position="445"/>
    </location>
</feature>
<dbReference type="PROSITE" id="PS50979">
    <property type="entry name" value="BC"/>
    <property type="match status" value="1"/>
</dbReference>
<dbReference type="RefSeq" id="WP_007004077.1">
    <property type="nucleotide sequence ID" value="NZ_GG770778.1"/>
</dbReference>
<dbReference type="Pfam" id="PF00289">
    <property type="entry name" value="Biotin_carb_N"/>
    <property type="match status" value="1"/>
</dbReference>
<dbReference type="Proteomes" id="UP000005324">
    <property type="component" value="Unassembled WGS sequence"/>
</dbReference>
<comment type="cofactor">
    <cofactor evidence="1">
        <name>biotin</name>
        <dbReference type="ChEBI" id="CHEBI:57586"/>
    </cofactor>
</comment>
<dbReference type="Pfam" id="PF00364">
    <property type="entry name" value="Biotin_lipoyl"/>
    <property type="match status" value="1"/>
</dbReference>
<dbReference type="InterPro" id="IPR011764">
    <property type="entry name" value="Biotin_carboxylation_dom"/>
</dbReference>
<dbReference type="PROSITE" id="PS00867">
    <property type="entry name" value="CPSASE_2"/>
    <property type="match status" value="1"/>
</dbReference>
<dbReference type="InterPro" id="IPR005479">
    <property type="entry name" value="CPAse_ATP-bd"/>
</dbReference>
<dbReference type="Gene3D" id="3.30.470.20">
    <property type="entry name" value="ATP-grasp fold, B domain"/>
    <property type="match status" value="1"/>
</dbReference>
<dbReference type="InterPro" id="IPR005481">
    <property type="entry name" value="BC-like_N"/>
</dbReference>
<keyword evidence="2 10" id="KW-0436">Ligase</keyword>
<dbReference type="SUPFAM" id="SSF56059">
    <property type="entry name" value="Glutathione synthetase ATP-binding domain-like"/>
    <property type="match status" value="1"/>
</dbReference>
<dbReference type="PANTHER" id="PTHR18866">
    <property type="entry name" value="CARBOXYLASE:PYRUVATE/ACETYL-COA/PROPIONYL-COA CARBOXYLASE"/>
    <property type="match status" value="1"/>
</dbReference>
<dbReference type="GO" id="GO:0004485">
    <property type="term" value="F:methylcrotonoyl-CoA carboxylase activity"/>
    <property type="evidence" value="ECO:0007669"/>
    <property type="project" value="UniProtKB-EC"/>
</dbReference>
<dbReference type="Gene3D" id="2.40.50.100">
    <property type="match status" value="1"/>
</dbReference>
<protein>
    <submittedName>
        <fullName evidence="10">Putative acetyl-CoA carboxylase, biotin carboxylase subunit</fullName>
        <ecNumber evidence="10">6.4.1.4</ecNumber>
    </submittedName>
</protein>
<keyword evidence="3 6" id="KW-0547">Nucleotide-binding</keyword>
<evidence type="ECO:0000256" key="5">
    <source>
        <dbReference type="ARBA" id="ARBA00023267"/>
    </source>
</evidence>
<dbReference type="InterPro" id="IPR005482">
    <property type="entry name" value="Biotin_COase_C"/>
</dbReference>
<dbReference type="SUPFAM" id="SSF52440">
    <property type="entry name" value="PreATP-grasp domain"/>
    <property type="match status" value="1"/>
</dbReference>
<sequence length="645" mass="67854">MIRRLLIANRGEIACRIIATARRLGIATVAIYSEADAGALHVRQADQALPIGPAAAARSYLNIPAILDAARRAGADAVHPGYGFLSENAGFARACAEAGLVFLGPPPEAIAAMGDKARAKALMQQAGVPLVPGYHGEAQEAALLAREAARIGWPVLIKASAGGGGKGMKLAEDAAGFAEALASAQREAMAAFGDSRVLLERYLTRPRHIEMQIFADQHGNILHLNERDCSLQRRHQKVVEEAPAPGLSAERRAAMGEAAIAAARAVGYVGAGTVEFIAEGEEFFFMEMNTRLQVEHPVTEAITGLDLVEWQIRVAQGEALPITQAQVPLSGHAIEVRLYAEDPARDYLPSTGPVTLLQWPQGEGVRVDAGVAEGDAVTPHYDPMLAKIIAWGPDRDAALHRLRGALAATRLGGVRSNLGLLRGIAAHPGFAAAELDTGFIARHPELLAPAAPPSDAAWAAAALALWQRRAPLVPEDPWRALPGFRLNGPAEAAPLLLQAGEEQRRLAIQPLPGGGLRVEDIRAEPAGEGAIRLDGQRLGWACRWQGDALVLALGDEVASFRVPDPLAPAGGEAAGDDMLRAPIPGRVIRLLATPGQSVARGAPLLVLEAMKTELSLTAPRDGVVQALPVAEGAMVEEGTLLARLG</sequence>
<organism evidence="10 11">
    <name type="scientific">Pseudoroseomonas cervicalis ATCC 49957</name>
    <dbReference type="NCBI Taxonomy" id="525371"/>
    <lineage>
        <taxon>Bacteria</taxon>
        <taxon>Pseudomonadati</taxon>
        <taxon>Pseudomonadota</taxon>
        <taxon>Alphaproteobacteria</taxon>
        <taxon>Acetobacterales</taxon>
        <taxon>Roseomonadaceae</taxon>
        <taxon>Roseomonas</taxon>
    </lineage>
</organism>
<dbReference type="CDD" id="cd06850">
    <property type="entry name" value="biotinyl_domain"/>
    <property type="match status" value="1"/>
</dbReference>
<dbReference type="InterPro" id="IPR011054">
    <property type="entry name" value="Rudment_hybrid_motif"/>
</dbReference>
<evidence type="ECO:0000313" key="10">
    <source>
        <dbReference type="EMBL" id="EFH12780.1"/>
    </source>
</evidence>
<feature type="domain" description="Lipoyl-binding" evidence="7">
    <location>
        <begin position="559"/>
        <end position="645"/>
    </location>
</feature>
<dbReference type="SMART" id="SM00878">
    <property type="entry name" value="Biotin_carb_C"/>
    <property type="match status" value="1"/>
</dbReference>
<gene>
    <name evidence="10" type="primary">mccC1</name>
    <name evidence="10" type="ORF">HMPREF0731_1018</name>
</gene>
<dbReference type="PROSITE" id="PS50968">
    <property type="entry name" value="BIOTINYL_LIPOYL"/>
    <property type="match status" value="1"/>
</dbReference>
<evidence type="ECO:0000259" key="8">
    <source>
        <dbReference type="PROSITE" id="PS50975"/>
    </source>
</evidence>
<proteinExistence type="predicted"/>
<evidence type="ECO:0000256" key="4">
    <source>
        <dbReference type="ARBA" id="ARBA00022840"/>
    </source>
</evidence>
<dbReference type="FunFam" id="3.40.50.20:FF:000010">
    <property type="entry name" value="Propionyl-CoA carboxylase subunit alpha"/>
    <property type="match status" value="1"/>
</dbReference>
<evidence type="ECO:0000256" key="6">
    <source>
        <dbReference type="PROSITE-ProRule" id="PRU00409"/>
    </source>
</evidence>
<keyword evidence="5" id="KW-0092">Biotin</keyword>
<dbReference type="PANTHER" id="PTHR18866:SF33">
    <property type="entry name" value="METHYLCROTONOYL-COA CARBOXYLASE SUBUNIT ALPHA, MITOCHONDRIAL-RELATED"/>
    <property type="match status" value="1"/>
</dbReference>
<dbReference type="AlphaFoldDB" id="D5RIV8"/>
<evidence type="ECO:0000256" key="1">
    <source>
        <dbReference type="ARBA" id="ARBA00001953"/>
    </source>
</evidence>
<dbReference type="InterPro" id="IPR011761">
    <property type="entry name" value="ATP-grasp"/>
</dbReference>
<dbReference type="Pfam" id="PF02785">
    <property type="entry name" value="Biotin_carb_C"/>
    <property type="match status" value="1"/>
</dbReference>
<dbReference type="OrthoDB" id="9763189at2"/>
<dbReference type="NCBIfam" id="NF006367">
    <property type="entry name" value="PRK08591.1"/>
    <property type="match status" value="1"/>
</dbReference>
<name>D5RIV8_9PROT</name>
<evidence type="ECO:0000259" key="7">
    <source>
        <dbReference type="PROSITE" id="PS50968"/>
    </source>
</evidence>
<dbReference type="Gene3D" id="3.30.700.40">
    <property type="match status" value="1"/>
</dbReference>
<dbReference type="EC" id="6.4.1.4" evidence="10"/>
<dbReference type="HOGENOM" id="CLU_000395_3_1_5"/>
<dbReference type="PROSITE" id="PS50975">
    <property type="entry name" value="ATP_GRASP"/>
    <property type="match status" value="1"/>
</dbReference>
<dbReference type="EMBL" id="ADVL01000169">
    <property type="protein sequence ID" value="EFH12780.1"/>
    <property type="molecule type" value="Genomic_DNA"/>
</dbReference>
<keyword evidence="4 6" id="KW-0067">ATP-binding</keyword>
<evidence type="ECO:0000313" key="11">
    <source>
        <dbReference type="Proteomes" id="UP000005324"/>
    </source>
</evidence>
<evidence type="ECO:0000256" key="2">
    <source>
        <dbReference type="ARBA" id="ARBA00022598"/>
    </source>
</evidence>
<dbReference type="SUPFAM" id="SSF51230">
    <property type="entry name" value="Single hybrid motif"/>
    <property type="match status" value="1"/>
</dbReference>